<proteinExistence type="inferred from homology"/>
<evidence type="ECO:0000313" key="3">
    <source>
        <dbReference type="EMBL" id="VFV47219.1"/>
    </source>
</evidence>
<evidence type="ECO:0000256" key="2">
    <source>
        <dbReference type="RuleBase" id="RU363116"/>
    </source>
</evidence>
<name>A0A485PT74_LYNPA</name>
<keyword evidence="2" id="KW-0106">Calcium</keyword>
<evidence type="ECO:0000313" key="4">
    <source>
        <dbReference type="Proteomes" id="UP000386466"/>
    </source>
</evidence>
<comment type="similarity">
    <text evidence="1 2">Belongs to the phospholipid scramblase family.</text>
</comment>
<gene>
    <name evidence="3" type="ORF">LYPA_23C017033</name>
</gene>
<protein>
    <recommendedName>
        <fullName evidence="2">Phospholipid scramblase</fullName>
    </recommendedName>
</protein>
<dbReference type="GO" id="GO:0017128">
    <property type="term" value="F:phospholipid scramblase activity"/>
    <property type="evidence" value="ECO:0007669"/>
    <property type="project" value="InterPro"/>
</dbReference>
<dbReference type="InterPro" id="IPR005552">
    <property type="entry name" value="Scramblase"/>
</dbReference>
<organism evidence="3 4">
    <name type="scientific">Lynx pardinus</name>
    <name type="common">Iberian lynx</name>
    <name type="synonym">Felis pardina</name>
    <dbReference type="NCBI Taxonomy" id="191816"/>
    <lineage>
        <taxon>Eukaryota</taxon>
        <taxon>Metazoa</taxon>
        <taxon>Chordata</taxon>
        <taxon>Craniata</taxon>
        <taxon>Vertebrata</taxon>
        <taxon>Euteleostomi</taxon>
        <taxon>Mammalia</taxon>
        <taxon>Eutheria</taxon>
        <taxon>Laurasiatheria</taxon>
        <taxon>Carnivora</taxon>
        <taxon>Feliformia</taxon>
        <taxon>Felidae</taxon>
        <taxon>Felinae</taxon>
        <taxon>Lynx</taxon>
    </lineage>
</organism>
<dbReference type="GO" id="GO:0005886">
    <property type="term" value="C:plasma membrane"/>
    <property type="evidence" value="ECO:0007669"/>
    <property type="project" value="TreeGrafter"/>
</dbReference>
<keyword evidence="2" id="KW-0449">Lipoprotein</keyword>
<dbReference type="AlphaFoldDB" id="A0A485PT74"/>
<keyword evidence="2" id="KW-0564">Palmitate</keyword>
<evidence type="ECO:0000256" key="1">
    <source>
        <dbReference type="ARBA" id="ARBA00005350"/>
    </source>
</evidence>
<sequence length="392" mass="44977">MQLGTLEDTDCCTRNCCGASRPFTMRIIDNMGQEVITLERPLRCDSCCCPCCLQEIEVHAPPGVPVGYVTQTWHPCLPRFTIQNERREDVLKIIGPCVVCSCCADVDFEIKSLDEETIVGKISKQWTGFVREAFTDADNFGIQFPLDLDVKMKAVMLGACFLISMIQWMQTPGIIPNCPPGLEYLTQINQLLVCQRFDLLEVLGCFATSKKYEVMNNQGHRIYYAEERSNCFLRYLCGPSRPFTMTIYDNVGHDVITMHRTLRSSCCWRNCYVQKLKVEAPPGEKIGYVYQYFHPFLPKFKIKNENKEDVMKIRGPCMLSSCLTDLDFNLLSLDEEIVLGKISKKWAGFMRELFTNADKFGIQFPLDLDVKIKALMLGASFLIDYMYFEHWP</sequence>
<accession>A0A485PT74</accession>
<dbReference type="Proteomes" id="UP000386466">
    <property type="component" value="Unassembled WGS sequence"/>
</dbReference>
<dbReference type="PANTHER" id="PTHR23248">
    <property type="entry name" value="PHOSPHOLIPID SCRAMBLASE-RELATED"/>
    <property type="match status" value="1"/>
</dbReference>
<dbReference type="PANTHER" id="PTHR23248:SF31">
    <property type="entry name" value="PHOSPHOLIPID SCRAMBLASE"/>
    <property type="match status" value="1"/>
</dbReference>
<keyword evidence="4" id="KW-1185">Reference proteome</keyword>
<dbReference type="Pfam" id="PF03803">
    <property type="entry name" value="Scramblase"/>
    <property type="match status" value="2"/>
</dbReference>
<comment type="function">
    <text evidence="2">May mediate accelerated ATP-independent bidirectional transbilayer migration of phospholipids upon binding calcium ions that results in a loss of phospholipid asymmetry in the plasma membrane.</text>
</comment>
<dbReference type="EMBL" id="CAAGRJ010040207">
    <property type="protein sequence ID" value="VFV47219.1"/>
    <property type="molecule type" value="Genomic_DNA"/>
</dbReference>
<comment type="cofactor">
    <cofactor evidence="2">
        <name>Ca(2+)</name>
        <dbReference type="ChEBI" id="CHEBI:29108"/>
    </cofactor>
</comment>
<reference evidence="3 4" key="1">
    <citation type="submission" date="2019-01" db="EMBL/GenBank/DDBJ databases">
        <authorList>
            <person name="Alioto T."/>
            <person name="Alioto T."/>
        </authorList>
    </citation>
    <scope>NUCLEOTIDE SEQUENCE [LARGE SCALE GENOMIC DNA]</scope>
</reference>